<keyword evidence="5" id="KW-0408">Iron</keyword>
<dbReference type="NCBIfam" id="NF011930">
    <property type="entry name" value="PRK15401.1"/>
    <property type="match status" value="1"/>
</dbReference>
<dbReference type="InterPro" id="IPR005123">
    <property type="entry name" value="Oxoglu/Fe-dep_dioxygenase_dom"/>
</dbReference>
<keyword evidence="3 7" id="KW-0223">Dioxygenase</keyword>
<gene>
    <name evidence="7" type="primary">alkB</name>
    <name evidence="7" type="ORF">LMG32289_05095</name>
</gene>
<keyword evidence="4 7" id="KW-0560">Oxidoreductase</keyword>
<evidence type="ECO:0000256" key="2">
    <source>
        <dbReference type="ARBA" id="ARBA00022723"/>
    </source>
</evidence>
<dbReference type="SUPFAM" id="SSF51197">
    <property type="entry name" value="Clavaminate synthase-like"/>
    <property type="match status" value="1"/>
</dbReference>
<name>A0ABM8XQ99_9BURK</name>
<dbReference type="PROSITE" id="PS51471">
    <property type="entry name" value="FE2OG_OXY"/>
    <property type="match status" value="1"/>
</dbReference>
<evidence type="ECO:0000256" key="4">
    <source>
        <dbReference type="ARBA" id="ARBA00023002"/>
    </source>
</evidence>
<dbReference type="InterPro" id="IPR027450">
    <property type="entry name" value="AlkB-like"/>
</dbReference>
<keyword evidence="8" id="KW-1185">Reference proteome</keyword>
<dbReference type="PANTHER" id="PTHR16557:SF2">
    <property type="entry name" value="NUCLEIC ACID DIOXYGENASE ALKBH1"/>
    <property type="match status" value="1"/>
</dbReference>
<accession>A0ABM8XQ99</accession>
<dbReference type="Proteomes" id="UP000706525">
    <property type="component" value="Unassembled WGS sequence"/>
</dbReference>
<evidence type="ECO:0000313" key="7">
    <source>
        <dbReference type="EMBL" id="CAG9182470.1"/>
    </source>
</evidence>
<evidence type="ECO:0000259" key="6">
    <source>
        <dbReference type="PROSITE" id="PS51471"/>
    </source>
</evidence>
<dbReference type="InterPro" id="IPR004574">
    <property type="entry name" value="Alkb"/>
</dbReference>
<feature type="domain" description="Fe2OG dioxygenase" evidence="6">
    <location>
        <begin position="119"/>
        <end position="220"/>
    </location>
</feature>
<keyword evidence="2" id="KW-0479">Metal-binding</keyword>
<evidence type="ECO:0000313" key="8">
    <source>
        <dbReference type="Proteomes" id="UP000706525"/>
    </source>
</evidence>
<dbReference type="EC" id="1.14.11.33" evidence="7"/>
<dbReference type="PANTHER" id="PTHR16557">
    <property type="entry name" value="ALKYLATED DNA REPAIR PROTEIN ALKB-RELATED"/>
    <property type="match status" value="1"/>
</dbReference>
<sequence length="223" mass="23871">MTFDLFDSLPAQPDDDAAEALAPGAVLLRRFARDDEQALLTAVRGVIASAPWRHLITPGGLRMSVAMTNCGTYGWVSDRTGYRYDPVDPDSGQPWPPLPAPFLALATRAAAAAGYDGFVPDACLINRYLPGTRLSLHQDRDELDLRAPIVSVSLGLPATFLFGGLRRADRPARVRLAHGDVAVWGGPSRLAFHGIAPLVDGDHPLVGPRAHQSDVSQVALNGH</sequence>
<organism evidence="7 8">
    <name type="scientific">Cupriavidus pampae</name>
    <dbReference type="NCBI Taxonomy" id="659251"/>
    <lineage>
        <taxon>Bacteria</taxon>
        <taxon>Pseudomonadati</taxon>
        <taxon>Pseudomonadota</taxon>
        <taxon>Betaproteobacteria</taxon>
        <taxon>Burkholderiales</taxon>
        <taxon>Burkholderiaceae</taxon>
        <taxon>Cupriavidus</taxon>
    </lineage>
</organism>
<dbReference type="EMBL" id="CAJZAG010000011">
    <property type="protein sequence ID" value="CAG9182470.1"/>
    <property type="molecule type" value="Genomic_DNA"/>
</dbReference>
<evidence type="ECO:0000256" key="3">
    <source>
        <dbReference type="ARBA" id="ARBA00022964"/>
    </source>
</evidence>
<protein>
    <submittedName>
        <fullName evidence="7">Alpha-ketoglutarate-dependent dioxygenase AlkB</fullName>
        <ecNumber evidence="7">1.14.11.33</ecNumber>
    </submittedName>
</protein>
<dbReference type="GO" id="GO:0035516">
    <property type="term" value="F:broad specificity oxidative DNA demethylase activity"/>
    <property type="evidence" value="ECO:0007669"/>
    <property type="project" value="UniProtKB-EC"/>
</dbReference>
<dbReference type="Pfam" id="PF13532">
    <property type="entry name" value="2OG-FeII_Oxy_2"/>
    <property type="match status" value="1"/>
</dbReference>
<evidence type="ECO:0000256" key="5">
    <source>
        <dbReference type="ARBA" id="ARBA00023004"/>
    </source>
</evidence>
<comment type="cofactor">
    <cofactor evidence="1">
        <name>Fe(2+)</name>
        <dbReference type="ChEBI" id="CHEBI:29033"/>
    </cofactor>
</comment>
<dbReference type="InterPro" id="IPR037151">
    <property type="entry name" value="AlkB-like_sf"/>
</dbReference>
<proteinExistence type="predicted"/>
<dbReference type="Gene3D" id="2.60.120.590">
    <property type="entry name" value="Alpha-ketoglutarate-dependent dioxygenase AlkB-like"/>
    <property type="match status" value="1"/>
</dbReference>
<evidence type="ECO:0000256" key="1">
    <source>
        <dbReference type="ARBA" id="ARBA00001954"/>
    </source>
</evidence>
<reference evidence="7 8" key="1">
    <citation type="submission" date="2021-08" db="EMBL/GenBank/DDBJ databases">
        <authorList>
            <person name="Peeters C."/>
        </authorList>
    </citation>
    <scope>NUCLEOTIDE SEQUENCE [LARGE SCALE GENOMIC DNA]</scope>
    <source>
        <strain evidence="7 8">LMG 32289</strain>
    </source>
</reference>
<comment type="caution">
    <text evidence="7">The sequence shown here is derived from an EMBL/GenBank/DDBJ whole genome shotgun (WGS) entry which is preliminary data.</text>
</comment>